<evidence type="ECO:0000313" key="19">
    <source>
        <dbReference type="Proteomes" id="UP000528322"/>
    </source>
</evidence>
<evidence type="ECO:0000313" key="18">
    <source>
        <dbReference type="EMBL" id="MBB5021298.1"/>
    </source>
</evidence>
<keyword evidence="5 14" id="KW-0436">Ligase</keyword>
<dbReference type="Proteomes" id="UP000528322">
    <property type="component" value="Unassembled WGS sequence"/>
</dbReference>
<dbReference type="UniPathway" id="UPA00219"/>
<evidence type="ECO:0000256" key="2">
    <source>
        <dbReference type="ARBA" id="ARBA00004752"/>
    </source>
</evidence>
<keyword evidence="4 14" id="KW-0963">Cytoplasm</keyword>
<dbReference type="InterPro" id="IPR004101">
    <property type="entry name" value="Mur_ligase_C"/>
</dbReference>
<dbReference type="EC" id="6.3.2.8" evidence="3 14"/>
<dbReference type="GO" id="GO:0008360">
    <property type="term" value="P:regulation of cell shape"/>
    <property type="evidence" value="ECO:0007669"/>
    <property type="project" value="UniProtKB-KW"/>
</dbReference>
<evidence type="ECO:0000256" key="7">
    <source>
        <dbReference type="ARBA" id="ARBA00022741"/>
    </source>
</evidence>
<accession>A0A7W7Y3C4</accession>
<dbReference type="HAMAP" id="MF_00046">
    <property type="entry name" value="MurC"/>
    <property type="match status" value="1"/>
</dbReference>
<dbReference type="PANTHER" id="PTHR43445">
    <property type="entry name" value="UDP-N-ACETYLMURAMATE--L-ALANINE LIGASE-RELATED"/>
    <property type="match status" value="1"/>
</dbReference>
<evidence type="ECO:0000256" key="9">
    <source>
        <dbReference type="ARBA" id="ARBA00022960"/>
    </source>
</evidence>
<name>A0A7W7Y3C4_9BACT</name>
<dbReference type="InterPro" id="IPR050061">
    <property type="entry name" value="MurCDEF_pg_biosynth"/>
</dbReference>
<keyword evidence="8 14" id="KW-0067">ATP-binding</keyword>
<dbReference type="Pfam" id="PF01225">
    <property type="entry name" value="Mur_ligase"/>
    <property type="match status" value="1"/>
</dbReference>
<proteinExistence type="inferred from homology"/>
<comment type="catalytic activity">
    <reaction evidence="13 14">
        <text>UDP-N-acetyl-alpha-D-muramate + L-alanine + ATP = UDP-N-acetyl-alpha-D-muramoyl-L-alanine + ADP + phosphate + H(+)</text>
        <dbReference type="Rhea" id="RHEA:23372"/>
        <dbReference type="ChEBI" id="CHEBI:15378"/>
        <dbReference type="ChEBI" id="CHEBI:30616"/>
        <dbReference type="ChEBI" id="CHEBI:43474"/>
        <dbReference type="ChEBI" id="CHEBI:57972"/>
        <dbReference type="ChEBI" id="CHEBI:70757"/>
        <dbReference type="ChEBI" id="CHEBI:83898"/>
        <dbReference type="ChEBI" id="CHEBI:456216"/>
        <dbReference type="EC" id="6.3.2.8"/>
    </reaction>
</comment>
<keyword evidence="6 14" id="KW-0132">Cell division</keyword>
<dbReference type="GO" id="GO:0051301">
    <property type="term" value="P:cell division"/>
    <property type="evidence" value="ECO:0007669"/>
    <property type="project" value="UniProtKB-KW"/>
</dbReference>
<comment type="pathway">
    <text evidence="2 14">Cell wall biogenesis; peptidoglycan biosynthesis.</text>
</comment>
<feature type="binding site" evidence="14">
    <location>
        <begin position="112"/>
        <end position="118"/>
    </location>
    <ligand>
        <name>ATP</name>
        <dbReference type="ChEBI" id="CHEBI:30616"/>
    </ligand>
</feature>
<evidence type="ECO:0000256" key="11">
    <source>
        <dbReference type="ARBA" id="ARBA00023306"/>
    </source>
</evidence>
<dbReference type="NCBIfam" id="TIGR01082">
    <property type="entry name" value="murC"/>
    <property type="match status" value="1"/>
</dbReference>
<comment type="similarity">
    <text evidence="14">Belongs to the MurCDEF family.</text>
</comment>
<keyword evidence="19" id="KW-1185">Reference proteome</keyword>
<keyword evidence="7 14" id="KW-0547">Nucleotide-binding</keyword>
<evidence type="ECO:0000256" key="5">
    <source>
        <dbReference type="ARBA" id="ARBA00022598"/>
    </source>
</evidence>
<dbReference type="Pfam" id="PF02875">
    <property type="entry name" value="Mur_ligase_C"/>
    <property type="match status" value="1"/>
</dbReference>
<dbReference type="RefSeq" id="WP_183729750.1">
    <property type="nucleotide sequence ID" value="NZ_JACHID010000003.1"/>
</dbReference>
<evidence type="ECO:0000256" key="6">
    <source>
        <dbReference type="ARBA" id="ARBA00022618"/>
    </source>
</evidence>
<dbReference type="Pfam" id="PF08245">
    <property type="entry name" value="Mur_ligase_M"/>
    <property type="match status" value="1"/>
</dbReference>
<keyword evidence="10 14" id="KW-0573">Peptidoglycan synthesis</keyword>
<evidence type="ECO:0000259" key="15">
    <source>
        <dbReference type="Pfam" id="PF01225"/>
    </source>
</evidence>
<evidence type="ECO:0000256" key="1">
    <source>
        <dbReference type="ARBA" id="ARBA00004496"/>
    </source>
</evidence>
<gene>
    <name evidence="14" type="primary">murC</name>
    <name evidence="18" type="ORF">HNR37_000607</name>
</gene>
<dbReference type="SUPFAM" id="SSF51984">
    <property type="entry name" value="MurCD N-terminal domain"/>
    <property type="match status" value="1"/>
</dbReference>
<keyword evidence="11 14" id="KW-0131">Cell cycle</keyword>
<dbReference type="InterPro" id="IPR036565">
    <property type="entry name" value="Mur-like_cat_sf"/>
</dbReference>
<keyword evidence="9 14" id="KW-0133">Cell shape</keyword>
<dbReference type="GO" id="GO:0005737">
    <property type="term" value="C:cytoplasm"/>
    <property type="evidence" value="ECO:0007669"/>
    <property type="project" value="UniProtKB-SubCell"/>
</dbReference>
<dbReference type="InterPro" id="IPR036615">
    <property type="entry name" value="Mur_ligase_C_dom_sf"/>
</dbReference>
<evidence type="ECO:0000256" key="13">
    <source>
        <dbReference type="ARBA" id="ARBA00047833"/>
    </source>
</evidence>
<dbReference type="InterPro" id="IPR013221">
    <property type="entry name" value="Mur_ligase_cen"/>
</dbReference>
<dbReference type="GO" id="GO:0071555">
    <property type="term" value="P:cell wall organization"/>
    <property type="evidence" value="ECO:0007669"/>
    <property type="project" value="UniProtKB-KW"/>
</dbReference>
<dbReference type="GO" id="GO:0008763">
    <property type="term" value="F:UDP-N-acetylmuramate-L-alanine ligase activity"/>
    <property type="evidence" value="ECO:0007669"/>
    <property type="project" value="UniProtKB-UniRule"/>
</dbReference>
<feature type="domain" description="Mur ligase central" evidence="17">
    <location>
        <begin position="110"/>
        <end position="288"/>
    </location>
</feature>
<evidence type="ECO:0000256" key="10">
    <source>
        <dbReference type="ARBA" id="ARBA00022984"/>
    </source>
</evidence>
<comment type="caution">
    <text evidence="18">The sequence shown here is derived from an EMBL/GenBank/DDBJ whole genome shotgun (WGS) entry which is preliminary data.</text>
</comment>
<evidence type="ECO:0000256" key="8">
    <source>
        <dbReference type="ARBA" id="ARBA00022840"/>
    </source>
</evidence>
<protein>
    <recommendedName>
        <fullName evidence="3 14">UDP-N-acetylmuramate--L-alanine ligase</fullName>
        <ecNumber evidence="3 14">6.3.2.8</ecNumber>
    </recommendedName>
    <alternativeName>
        <fullName evidence="14">UDP-N-acetylmuramoyl-L-alanine synthetase</fullName>
    </alternativeName>
</protein>
<evidence type="ECO:0000256" key="14">
    <source>
        <dbReference type="HAMAP-Rule" id="MF_00046"/>
    </source>
</evidence>
<dbReference type="Gene3D" id="3.40.50.720">
    <property type="entry name" value="NAD(P)-binding Rossmann-like Domain"/>
    <property type="match status" value="1"/>
</dbReference>
<comment type="subcellular location">
    <subcellularLocation>
        <location evidence="1 14">Cytoplasm</location>
    </subcellularLocation>
</comment>
<feature type="domain" description="Mur ligase N-terminal catalytic" evidence="15">
    <location>
        <begin position="8"/>
        <end position="105"/>
    </location>
</feature>
<dbReference type="SUPFAM" id="SSF53244">
    <property type="entry name" value="MurD-like peptide ligases, peptide-binding domain"/>
    <property type="match status" value="1"/>
</dbReference>
<organism evidence="18 19">
    <name type="scientific">Desulfurispira natronophila</name>
    <dbReference type="NCBI Taxonomy" id="682562"/>
    <lineage>
        <taxon>Bacteria</taxon>
        <taxon>Pseudomonadati</taxon>
        <taxon>Chrysiogenota</taxon>
        <taxon>Chrysiogenia</taxon>
        <taxon>Chrysiogenales</taxon>
        <taxon>Chrysiogenaceae</taxon>
        <taxon>Desulfurispira</taxon>
    </lineage>
</organism>
<evidence type="ECO:0000259" key="16">
    <source>
        <dbReference type="Pfam" id="PF02875"/>
    </source>
</evidence>
<dbReference type="Gene3D" id="3.90.190.20">
    <property type="entry name" value="Mur ligase, C-terminal domain"/>
    <property type="match status" value="1"/>
</dbReference>
<dbReference type="SUPFAM" id="SSF53623">
    <property type="entry name" value="MurD-like peptide ligases, catalytic domain"/>
    <property type="match status" value="1"/>
</dbReference>
<keyword evidence="12 14" id="KW-0961">Cell wall biogenesis/degradation</keyword>
<feature type="domain" description="Mur ligase C-terminal" evidence="16">
    <location>
        <begin position="311"/>
        <end position="441"/>
    </location>
</feature>
<evidence type="ECO:0000259" key="17">
    <source>
        <dbReference type="Pfam" id="PF08245"/>
    </source>
</evidence>
<dbReference type="AlphaFoldDB" id="A0A7W7Y3C4"/>
<dbReference type="PANTHER" id="PTHR43445:SF3">
    <property type="entry name" value="UDP-N-ACETYLMURAMATE--L-ALANINE LIGASE"/>
    <property type="match status" value="1"/>
</dbReference>
<evidence type="ECO:0000256" key="3">
    <source>
        <dbReference type="ARBA" id="ARBA00012211"/>
    </source>
</evidence>
<dbReference type="GO" id="GO:0009252">
    <property type="term" value="P:peptidoglycan biosynthetic process"/>
    <property type="evidence" value="ECO:0007669"/>
    <property type="project" value="UniProtKB-UniRule"/>
</dbReference>
<reference evidence="18 19" key="1">
    <citation type="submission" date="2020-08" db="EMBL/GenBank/DDBJ databases">
        <title>Genomic Encyclopedia of Type Strains, Phase IV (KMG-IV): sequencing the most valuable type-strain genomes for metagenomic binning, comparative biology and taxonomic classification.</title>
        <authorList>
            <person name="Goeker M."/>
        </authorList>
    </citation>
    <scope>NUCLEOTIDE SEQUENCE [LARGE SCALE GENOMIC DNA]</scope>
    <source>
        <strain evidence="18 19">DSM 22071</strain>
    </source>
</reference>
<dbReference type="GO" id="GO:0005524">
    <property type="term" value="F:ATP binding"/>
    <property type="evidence" value="ECO:0007669"/>
    <property type="project" value="UniProtKB-UniRule"/>
</dbReference>
<comment type="function">
    <text evidence="14">Cell wall formation.</text>
</comment>
<evidence type="ECO:0000256" key="4">
    <source>
        <dbReference type="ARBA" id="ARBA00022490"/>
    </source>
</evidence>
<evidence type="ECO:0000256" key="12">
    <source>
        <dbReference type="ARBA" id="ARBA00023316"/>
    </source>
</evidence>
<dbReference type="InterPro" id="IPR005758">
    <property type="entry name" value="UDP-N-AcMur_Ala_ligase_MurC"/>
</dbReference>
<dbReference type="Gene3D" id="3.40.1190.10">
    <property type="entry name" value="Mur-like, catalytic domain"/>
    <property type="match status" value="1"/>
</dbReference>
<dbReference type="EMBL" id="JACHID010000003">
    <property type="protein sequence ID" value="MBB5021298.1"/>
    <property type="molecule type" value="Genomic_DNA"/>
</dbReference>
<sequence>MFRKKNKLHFVGIGGIGMSGIAEVLLNQGYQVTGSDLRQSPTTERLSTLGATICFGHSSENIADTDVVITSSAVSKDNPEVQAARSRRIPVIPRAEMLAELMRMKHGVLIAGAHGKTTTTSLVATVLSDADLDPTVVIGGKLNKFKSSAQLGHSNLIVAEADESDGSFLHLSPVISVVTNIDKEHMDHYGTMANLKQAFVSFINKTPFFGMNFLCLDDKHIQDILPRIEKSHTTYGLTPNADIQASRIQRRNGCQSFQVTYKDQNLGEFRLCLPGTHNVVNSLPVIGIAMELEVPLEVIKESLENFAGVQRRFEITGHINGFAIVDDYGHHPTEINAVLEAARNWYTGKVVAVFQPHRYSRVRELYEDFTKAFYHADEVIVADIYPAGEAPIPGLNSRKIAESIRAKGHKHVNYFPSFDEIAASLQQQHTEDGAIITLGAGNINTLCGMLRKPVSP</sequence>
<dbReference type="InterPro" id="IPR000713">
    <property type="entry name" value="Mur_ligase_N"/>
</dbReference>